<evidence type="ECO:0000313" key="1">
    <source>
        <dbReference type="EMBL" id="GFO46376.1"/>
    </source>
</evidence>
<proteinExistence type="predicted"/>
<protein>
    <submittedName>
        <fullName evidence="1">Uncharacterized protein</fullName>
    </submittedName>
</protein>
<keyword evidence="2" id="KW-1185">Reference proteome</keyword>
<reference evidence="1 2" key="1">
    <citation type="journal article" date="2021" name="Elife">
        <title>Chloroplast acquisition without the gene transfer in kleptoplastic sea slugs, Plakobranchus ocellatus.</title>
        <authorList>
            <person name="Maeda T."/>
            <person name="Takahashi S."/>
            <person name="Yoshida T."/>
            <person name="Shimamura S."/>
            <person name="Takaki Y."/>
            <person name="Nagai Y."/>
            <person name="Toyoda A."/>
            <person name="Suzuki Y."/>
            <person name="Arimoto A."/>
            <person name="Ishii H."/>
            <person name="Satoh N."/>
            <person name="Nishiyama T."/>
            <person name="Hasebe M."/>
            <person name="Maruyama T."/>
            <person name="Minagawa J."/>
            <person name="Obokata J."/>
            <person name="Shigenobu S."/>
        </authorList>
    </citation>
    <scope>NUCLEOTIDE SEQUENCE [LARGE SCALE GENOMIC DNA]</scope>
</reference>
<comment type="caution">
    <text evidence="1">The sequence shown here is derived from an EMBL/GenBank/DDBJ whole genome shotgun (WGS) entry which is preliminary data.</text>
</comment>
<organism evidence="1 2">
    <name type="scientific">Plakobranchus ocellatus</name>
    <dbReference type="NCBI Taxonomy" id="259542"/>
    <lineage>
        <taxon>Eukaryota</taxon>
        <taxon>Metazoa</taxon>
        <taxon>Spiralia</taxon>
        <taxon>Lophotrochozoa</taxon>
        <taxon>Mollusca</taxon>
        <taxon>Gastropoda</taxon>
        <taxon>Heterobranchia</taxon>
        <taxon>Euthyneura</taxon>
        <taxon>Panpulmonata</taxon>
        <taxon>Sacoglossa</taxon>
        <taxon>Placobranchoidea</taxon>
        <taxon>Plakobranchidae</taxon>
        <taxon>Plakobranchus</taxon>
    </lineage>
</organism>
<dbReference type="AlphaFoldDB" id="A0AAV4DR50"/>
<gene>
    <name evidence="1" type="ORF">PoB_007288100</name>
</gene>
<accession>A0AAV4DR50</accession>
<name>A0AAV4DR50_9GAST</name>
<sequence length="74" mass="8299">MESLGEKKILYTPQKWIQDTGPCFSWSFSVDHGTKTEKQPDRVTSGAGCWQEYQKQEAADPPVEHDFGSVLVPA</sequence>
<dbReference type="Proteomes" id="UP000735302">
    <property type="component" value="Unassembled WGS sequence"/>
</dbReference>
<evidence type="ECO:0000313" key="2">
    <source>
        <dbReference type="Proteomes" id="UP000735302"/>
    </source>
</evidence>
<dbReference type="EMBL" id="BLXT01008183">
    <property type="protein sequence ID" value="GFO46376.1"/>
    <property type="molecule type" value="Genomic_DNA"/>
</dbReference>